<comment type="caution">
    <text evidence="3">The sequence shown here is derived from an EMBL/GenBank/DDBJ whole genome shotgun (WGS) entry which is preliminary data.</text>
</comment>
<evidence type="ECO:0000313" key="3">
    <source>
        <dbReference type="EMBL" id="TXG70481.1"/>
    </source>
</evidence>
<keyword evidence="4" id="KW-1185">Reference proteome</keyword>
<evidence type="ECO:0000256" key="2">
    <source>
        <dbReference type="SAM" id="SignalP"/>
    </source>
</evidence>
<evidence type="ECO:0000256" key="1">
    <source>
        <dbReference type="SAM" id="Phobius"/>
    </source>
</evidence>
<keyword evidence="1" id="KW-0812">Transmembrane</keyword>
<gene>
    <name evidence="3" type="ORF">EZV62_005416</name>
</gene>
<dbReference type="AlphaFoldDB" id="A0A5C7IMJ6"/>
<accession>A0A5C7IMJ6</accession>
<proteinExistence type="predicted"/>
<dbReference type="Proteomes" id="UP000323000">
    <property type="component" value="Chromosome 2"/>
</dbReference>
<sequence length="68" mass="6717">MASQQVSFFFSKALVLALVMAFFSAAPVSAQDLAPSPAPAAGAGVSLPVSGAVVGFSLVVSALALLKH</sequence>
<dbReference type="EMBL" id="VAHF01000002">
    <property type="protein sequence ID" value="TXG70481.1"/>
    <property type="molecule type" value="Genomic_DNA"/>
</dbReference>
<reference evidence="4" key="1">
    <citation type="journal article" date="2019" name="Gigascience">
        <title>De novo genome assembly of the endangered Acer yangbiense, a plant species with extremely small populations endemic to Yunnan Province, China.</title>
        <authorList>
            <person name="Yang J."/>
            <person name="Wariss H.M."/>
            <person name="Tao L."/>
            <person name="Zhang R."/>
            <person name="Yun Q."/>
            <person name="Hollingsworth P."/>
            <person name="Dao Z."/>
            <person name="Luo G."/>
            <person name="Guo H."/>
            <person name="Ma Y."/>
            <person name="Sun W."/>
        </authorList>
    </citation>
    <scope>NUCLEOTIDE SEQUENCE [LARGE SCALE GENOMIC DNA]</scope>
    <source>
        <strain evidence="4">cv. Malutang</strain>
    </source>
</reference>
<evidence type="ECO:0000313" key="4">
    <source>
        <dbReference type="Proteomes" id="UP000323000"/>
    </source>
</evidence>
<feature type="chain" id="PRO_5022777586" evidence="2">
    <location>
        <begin position="31"/>
        <end position="68"/>
    </location>
</feature>
<protein>
    <submittedName>
        <fullName evidence="3">Uncharacterized protein</fullName>
    </submittedName>
</protein>
<keyword evidence="2" id="KW-0732">Signal</keyword>
<feature type="transmembrane region" description="Helical" evidence="1">
    <location>
        <begin position="40"/>
        <end position="66"/>
    </location>
</feature>
<name>A0A5C7IMJ6_9ROSI</name>
<keyword evidence="1" id="KW-0472">Membrane</keyword>
<keyword evidence="1" id="KW-1133">Transmembrane helix</keyword>
<feature type="signal peptide" evidence="2">
    <location>
        <begin position="1"/>
        <end position="30"/>
    </location>
</feature>
<dbReference type="PANTHER" id="PTHR33659:SF11">
    <property type="entry name" value="TRANSMEMBRANE PROTEIN"/>
    <property type="match status" value="1"/>
</dbReference>
<organism evidence="3 4">
    <name type="scientific">Acer yangbiense</name>
    <dbReference type="NCBI Taxonomy" id="1000413"/>
    <lineage>
        <taxon>Eukaryota</taxon>
        <taxon>Viridiplantae</taxon>
        <taxon>Streptophyta</taxon>
        <taxon>Embryophyta</taxon>
        <taxon>Tracheophyta</taxon>
        <taxon>Spermatophyta</taxon>
        <taxon>Magnoliopsida</taxon>
        <taxon>eudicotyledons</taxon>
        <taxon>Gunneridae</taxon>
        <taxon>Pentapetalae</taxon>
        <taxon>rosids</taxon>
        <taxon>malvids</taxon>
        <taxon>Sapindales</taxon>
        <taxon>Sapindaceae</taxon>
        <taxon>Hippocastanoideae</taxon>
        <taxon>Acereae</taxon>
        <taxon>Acer</taxon>
    </lineage>
</organism>
<dbReference type="PANTHER" id="PTHR33659">
    <property type="entry name" value="PROTEIN, PUTATIVE-RELATED-RELATED"/>
    <property type="match status" value="1"/>
</dbReference>